<evidence type="ECO:0000313" key="1">
    <source>
        <dbReference type="EMBL" id="SNS32715.1"/>
    </source>
</evidence>
<accession>A0A239DJE3</accession>
<gene>
    <name evidence="1" type="ORF">SAMN06893096_103234</name>
</gene>
<name>A0A239DJE3_9ACTN</name>
<keyword evidence="2" id="KW-1185">Reference proteome</keyword>
<dbReference type="RefSeq" id="WP_179224299.1">
    <property type="nucleotide sequence ID" value="NZ_FZOO01000003.1"/>
</dbReference>
<sequence length="53" mass="5616">MKHRDRNPSKSPEGGGWQPVVKLAITATAVTVTAIFTDSLDLAALMGTVLHGR</sequence>
<dbReference type="Proteomes" id="UP000198373">
    <property type="component" value="Unassembled WGS sequence"/>
</dbReference>
<reference evidence="2" key="1">
    <citation type="submission" date="2017-06" db="EMBL/GenBank/DDBJ databases">
        <authorList>
            <person name="Varghese N."/>
            <person name="Submissions S."/>
        </authorList>
    </citation>
    <scope>NUCLEOTIDE SEQUENCE [LARGE SCALE GENOMIC DNA]</scope>
    <source>
        <strain evidence="2">DSM 46839</strain>
    </source>
</reference>
<protein>
    <submittedName>
        <fullName evidence="1">Uncharacterized protein</fullName>
    </submittedName>
</protein>
<dbReference type="AlphaFoldDB" id="A0A239DJE3"/>
<dbReference type="EMBL" id="FZOO01000003">
    <property type="protein sequence ID" value="SNS32715.1"/>
    <property type="molecule type" value="Genomic_DNA"/>
</dbReference>
<organism evidence="1 2">
    <name type="scientific">Geodermatophilus pulveris</name>
    <dbReference type="NCBI Taxonomy" id="1564159"/>
    <lineage>
        <taxon>Bacteria</taxon>
        <taxon>Bacillati</taxon>
        <taxon>Actinomycetota</taxon>
        <taxon>Actinomycetes</taxon>
        <taxon>Geodermatophilales</taxon>
        <taxon>Geodermatophilaceae</taxon>
        <taxon>Geodermatophilus</taxon>
    </lineage>
</organism>
<evidence type="ECO:0000313" key="2">
    <source>
        <dbReference type="Proteomes" id="UP000198373"/>
    </source>
</evidence>
<proteinExistence type="predicted"/>